<dbReference type="EMBL" id="LXQA010434876">
    <property type="protein sequence ID" value="MCI51634.1"/>
    <property type="molecule type" value="Genomic_DNA"/>
</dbReference>
<comment type="caution">
    <text evidence="1">The sequence shown here is derived from an EMBL/GenBank/DDBJ whole genome shotgun (WGS) entry which is preliminary data.</text>
</comment>
<organism evidence="1 2">
    <name type="scientific">Trifolium medium</name>
    <dbReference type="NCBI Taxonomy" id="97028"/>
    <lineage>
        <taxon>Eukaryota</taxon>
        <taxon>Viridiplantae</taxon>
        <taxon>Streptophyta</taxon>
        <taxon>Embryophyta</taxon>
        <taxon>Tracheophyta</taxon>
        <taxon>Spermatophyta</taxon>
        <taxon>Magnoliopsida</taxon>
        <taxon>eudicotyledons</taxon>
        <taxon>Gunneridae</taxon>
        <taxon>Pentapetalae</taxon>
        <taxon>rosids</taxon>
        <taxon>fabids</taxon>
        <taxon>Fabales</taxon>
        <taxon>Fabaceae</taxon>
        <taxon>Papilionoideae</taxon>
        <taxon>50 kb inversion clade</taxon>
        <taxon>NPAAA clade</taxon>
        <taxon>Hologalegina</taxon>
        <taxon>IRL clade</taxon>
        <taxon>Trifolieae</taxon>
        <taxon>Trifolium</taxon>
    </lineage>
</organism>
<evidence type="ECO:0000313" key="2">
    <source>
        <dbReference type="Proteomes" id="UP000265520"/>
    </source>
</evidence>
<proteinExistence type="predicted"/>
<evidence type="ECO:0000313" key="1">
    <source>
        <dbReference type="EMBL" id="MCI51634.1"/>
    </source>
</evidence>
<dbReference type="AlphaFoldDB" id="A0A392STU1"/>
<feature type="non-terminal residue" evidence="1">
    <location>
        <position position="1"/>
    </location>
</feature>
<sequence>QIVEAEPKILDLLAERGVGSLSEEARCSSPGTWNLSALSR</sequence>
<protein>
    <submittedName>
        <fullName evidence="1">Uncharacterized protein</fullName>
    </submittedName>
</protein>
<name>A0A392STU1_9FABA</name>
<keyword evidence="2" id="KW-1185">Reference proteome</keyword>
<dbReference type="Proteomes" id="UP000265520">
    <property type="component" value="Unassembled WGS sequence"/>
</dbReference>
<reference evidence="1 2" key="1">
    <citation type="journal article" date="2018" name="Front. Plant Sci.">
        <title>Red Clover (Trifolium pratense) and Zigzag Clover (T. medium) - A Picture of Genomic Similarities and Differences.</title>
        <authorList>
            <person name="Dluhosova J."/>
            <person name="Istvanek J."/>
            <person name="Nedelnik J."/>
            <person name="Repkova J."/>
        </authorList>
    </citation>
    <scope>NUCLEOTIDE SEQUENCE [LARGE SCALE GENOMIC DNA]</scope>
    <source>
        <strain evidence="2">cv. 10/8</strain>
        <tissue evidence="1">Leaf</tissue>
    </source>
</reference>
<accession>A0A392STU1</accession>